<evidence type="ECO:0000313" key="3">
    <source>
        <dbReference type="Proteomes" id="UP000739411"/>
    </source>
</evidence>
<dbReference type="Proteomes" id="UP000739411">
    <property type="component" value="Unassembled WGS sequence"/>
</dbReference>
<name>A0A935K2E1_9RHOO</name>
<reference evidence="2 3" key="1">
    <citation type="submission" date="2020-10" db="EMBL/GenBank/DDBJ databases">
        <title>Connecting structure to function with the recovery of over 1000 high-quality activated sludge metagenome-assembled genomes encoding full-length rRNA genes using long-read sequencing.</title>
        <authorList>
            <person name="Singleton C.M."/>
            <person name="Petriglieri F."/>
            <person name="Kristensen J.M."/>
            <person name="Kirkegaard R.H."/>
            <person name="Michaelsen T.Y."/>
            <person name="Andersen M.H."/>
            <person name="Karst S.M."/>
            <person name="Dueholm M.S."/>
            <person name="Nielsen P.H."/>
            <person name="Albertsen M."/>
        </authorList>
    </citation>
    <scope>NUCLEOTIDE SEQUENCE [LARGE SCALE GENOMIC DNA]</scope>
    <source>
        <strain evidence="2">EsbW_18-Q3-R4-48_BATAC.463</strain>
    </source>
</reference>
<dbReference type="AlphaFoldDB" id="A0A935K2E1"/>
<proteinExistence type="predicted"/>
<feature type="chain" id="PRO_5036770810" description="SbsA Ig-like domain-containing protein" evidence="1">
    <location>
        <begin position="35"/>
        <end position="116"/>
    </location>
</feature>
<evidence type="ECO:0000256" key="1">
    <source>
        <dbReference type="SAM" id="SignalP"/>
    </source>
</evidence>
<gene>
    <name evidence="2" type="ORF">IPJ38_19725</name>
</gene>
<sequence length="116" mass="12727">MANSLHPLLIACPMNTFRFLMLATALLAPLAVQSASVRQFLPQGQVADNNRVTVRFNSDMVHLGDTDAAAPFSIDCQGIIAGEARWTDNRTWAWQMAAHCSPASAAFYAKFRVDRS</sequence>
<dbReference type="EMBL" id="JADJMS010000047">
    <property type="protein sequence ID" value="MBK7416994.1"/>
    <property type="molecule type" value="Genomic_DNA"/>
</dbReference>
<accession>A0A935K2E1</accession>
<organism evidence="2 3">
    <name type="scientific">Candidatus Dechloromonas phosphorivorans</name>
    <dbReference type="NCBI Taxonomy" id="2899244"/>
    <lineage>
        <taxon>Bacteria</taxon>
        <taxon>Pseudomonadati</taxon>
        <taxon>Pseudomonadota</taxon>
        <taxon>Betaproteobacteria</taxon>
        <taxon>Rhodocyclales</taxon>
        <taxon>Azonexaceae</taxon>
        <taxon>Dechloromonas</taxon>
    </lineage>
</organism>
<evidence type="ECO:0008006" key="4">
    <source>
        <dbReference type="Google" id="ProtNLM"/>
    </source>
</evidence>
<feature type="signal peptide" evidence="1">
    <location>
        <begin position="1"/>
        <end position="34"/>
    </location>
</feature>
<protein>
    <recommendedName>
        <fullName evidence="4">SbsA Ig-like domain-containing protein</fullName>
    </recommendedName>
</protein>
<evidence type="ECO:0000313" key="2">
    <source>
        <dbReference type="EMBL" id="MBK7416994.1"/>
    </source>
</evidence>
<comment type="caution">
    <text evidence="2">The sequence shown here is derived from an EMBL/GenBank/DDBJ whole genome shotgun (WGS) entry which is preliminary data.</text>
</comment>
<keyword evidence="1" id="KW-0732">Signal</keyword>